<dbReference type="Gene3D" id="3.90.1200.10">
    <property type="match status" value="1"/>
</dbReference>
<dbReference type="EMBL" id="JAAOAM010000376">
    <property type="protein sequence ID" value="KAF5532020.1"/>
    <property type="molecule type" value="Genomic_DNA"/>
</dbReference>
<proteinExistence type="predicted"/>
<reference evidence="2 3" key="1">
    <citation type="submission" date="2020-05" db="EMBL/GenBank/DDBJ databases">
        <title>Identification and distribution of gene clusters putatively required for synthesis of sphingolipid metabolism inhibitors in phylogenetically diverse species of the filamentous fungus Fusarium.</title>
        <authorList>
            <person name="Kim H.-S."/>
            <person name="Busman M."/>
            <person name="Brown D.W."/>
            <person name="Divon H."/>
            <person name="Uhlig S."/>
            <person name="Proctor R.H."/>
        </authorList>
    </citation>
    <scope>NUCLEOTIDE SEQUENCE [LARGE SCALE GENOMIC DNA]</scope>
    <source>
        <strain evidence="2 3">NRRL 53147</strain>
    </source>
</reference>
<dbReference type="Pfam" id="PF01636">
    <property type="entry name" value="APH"/>
    <property type="match status" value="1"/>
</dbReference>
<dbReference type="InterPro" id="IPR051678">
    <property type="entry name" value="AGP_Transferase"/>
</dbReference>
<keyword evidence="2" id="KW-0808">Transferase</keyword>
<dbReference type="InterPro" id="IPR002575">
    <property type="entry name" value="Aminoglycoside_PTrfase"/>
</dbReference>
<dbReference type="GO" id="GO:0016740">
    <property type="term" value="F:transferase activity"/>
    <property type="evidence" value="ECO:0007669"/>
    <property type="project" value="UniProtKB-KW"/>
</dbReference>
<evidence type="ECO:0000313" key="3">
    <source>
        <dbReference type="Proteomes" id="UP000522262"/>
    </source>
</evidence>
<dbReference type="Proteomes" id="UP000522262">
    <property type="component" value="Unassembled WGS sequence"/>
</dbReference>
<protein>
    <submittedName>
        <fullName evidence="2">Phosphotransferase family</fullName>
    </submittedName>
</protein>
<evidence type="ECO:0000313" key="2">
    <source>
        <dbReference type="EMBL" id="KAF5532020.1"/>
    </source>
</evidence>
<feature type="domain" description="Aminoglycoside phosphotransferase" evidence="1">
    <location>
        <begin position="89"/>
        <end position="274"/>
    </location>
</feature>
<comment type="caution">
    <text evidence="2">The sequence shown here is derived from an EMBL/GenBank/DDBJ whole genome shotgun (WGS) entry which is preliminary data.</text>
</comment>
<accession>A0A8H5I7J8</accession>
<gene>
    <name evidence="2" type="ORF">FMEXI_12675</name>
</gene>
<organism evidence="2 3">
    <name type="scientific">Fusarium mexicanum</name>
    <dbReference type="NCBI Taxonomy" id="751941"/>
    <lineage>
        <taxon>Eukaryota</taxon>
        <taxon>Fungi</taxon>
        <taxon>Dikarya</taxon>
        <taxon>Ascomycota</taxon>
        <taxon>Pezizomycotina</taxon>
        <taxon>Sordariomycetes</taxon>
        <taxon>Hypocreomycetidae</taxon>
        <taxon>Hypocreales</taxon>
        <taxon>Nectriaceae</taxon>
        <taxon>Fusarium</taxon>
        <taxon>Fusarium fujikuroi species complex</taxon>
    </lineage>
</organism>
<name>A0A8H5I7J8_9HYPO</name>
<dbReference type="SUPFAM" id="SSF56112">
    <property type="entry name" value="Protein kinase-like (PK-like)"/>
    <property type="match status" value="1"/>
</dbReference>
<evidence type="ECO:0000259" key="1">
    <source>
        <dbReference type="Pfam" id="PF01636"/>
    </source>
</evidence>
<keyword evidence="3" id="KW-1185">Reference proteome</keyword>
<dbReference type="PANTHER" id="PTHR21310:SF54">
    <property type="entry name" value="AMINOGLYCOSIDE PHOSPHOTRANSFERASE DOMAIN-CONTAINING PROTEIN"/>
    <property type="match status" value="1"/>
</dbReference>
<dbReference type="PANTHER" id="PTHR21310">
    <property type="entry name" value="AMINOGLYCOSIDE PHOSPHOTRANSFERASE-RELATED-RELATED"/>
    <property type="match status" value="1"/>
</dbReference>
<dbReference type="InterPro" id="IPR011009">
    <property type="entry name" value="Kinase-like_dom_sf"/>
</dbReference>
<sequence length="313" mass="35281">MAPHSSASSPTISSSSLPSNPAVVFQDSSFFSRNNGQSLPTLSEVLAKSVVQNSAEDHQKARPPPMFFESLGLVVKFGRDESVNISEGQCLWALARVLPEVPVPEIYGWSTEDGYVLLYMEMVKGVTVEKRWPSMTDEEKMGFWGALESLVSSLQTLSQDPDDQFLGRIDRSPYYDISFSNSNRPPAGPFTTVKGFHDWLSLIIRQGHEDHWPGMKPEEIPDPYREMLPDNAQVVFTHADLHPSNIVVSPDSPSTIVALIDWEQSGWYPDYWEFCKAEYTAEIGSEWHGYMLRFLEEPKALDGFIEYTRALGY</sequence>
<dbReference type="AlphaFoldDB" id="A0A8H5I7J8"/>